<gene>
    <name evidence="2" type="ORF">DFR49_3916</name>
</gene>
<feature type="signal peptide" evidence="1">
    <location>
        <begin position="1"/>
        <end position="25"/>
    </location>
</feature>
<dbReference type="EMBL" id="QXDC01000005">
    <property type="protein sequence ID" value="RIA36632.1"/>
    <property type="molecule type" value="Genomic_DNA"/>
</dbReference>
<name>A0A397NGH9_9SPHN</name>
<dbReference type="InterPro" id="IPR018673">
    <property type="entry name" value="DUF2141"/>
</dbReference>
<reference evidence="2 3" key="1">
    <citation type="submission" date="2018-08" db="EMBL/GenBank/DDBJ databases">
        <title>Genomic Encyclopedia of Type Strains, Phase IV (KMG-IV): sequencing the most valuable type-strain genomes for metagenomic binning, comparative biology and taxonomic classification.</title>
        <authorList>
            <person name="Goeker M."/>
        </authorList>
    </citation>
    <scope>NUCLEOTIDE SEQUENCE [LARGE SCALE GENOMIC DNA]</scope>
    <source>
        <strain evidence="2 3">DSM 25527</strain>
    </source>
</reference>
<keyword evidence="1" id="KW-0732">Signal</keyword>
<comment type="caution">
    <text evidence="2">The sequence shown here is derived from an EMBL/GenBank/DDBJ whole genome shotgun (WGS) entry which is preliminary data.</text>
</comment>
<evidence type="ECO:0000313" key="2">
    <source>
        <dbReference type="EMBL" id="RIA36632.1"/>
    </source>
</evidence>
<evidence type="ECO:0000256" key="1">
    <source>
        <dbReference type="SAM" id="SignalP"/>
    </source>
</evidence>
<organism evidence="2 3">
    <name type="scientific">Hephaestia caeni</name>
    <dbReference type="NCBI Taxonomy" id="645617"/>
    <lineage>
        <taxon>Bacteria</taxon>
        <taxon>Pseudomonadati</taxon>
        <taxon>Pseudomonadota</taxon>
        <taxon>Alphaproteobacteria</taxon>
        <taxon>Sphingomonadales</taxon>
        <taxon>Sphingomonadaceae</taxon>
        <taxon>Hephaestia</taxon>
    </lineage>
</organism>
<sequence length="158" mass="16897">MRVHRLVVMLGGFAAIALATQPARAADACDGVAGTGKAKLTVVAEGVRSAAGEVAFTLYDDDKSRFLAKGGKAGRVRTASIAPRTSACFWVTPGHYAVAIYHDENGDRKFNRTLTTPKEGFGFSNDAPTTFGLPSFAKVRFVVPEGGTTIRIRMRYAR</sequence>
<keyword evidence="3" id="KW-1185">Reference proteome</keyword>
<protein>
    <submittedName>
        <fullName evidence="2">Uncharacterized protein (DUF2141 family)</fullName>
    </submittedName>
</protein>
<proteinExistence type="predicted"/>
<dbReference type="AlphaFoldDB" id="A0A397NGH9"/>
<accession>A0A397NGH9</accession>
<dbReference type="Pfam" id="PF09912">
    <property type="entry name" value="DUF2141"/>
    <property type="match status" value="1"/>
</dbReference>
<dbReference type="Proteomes" id="UP000266568">
    <property type="component" value="Unassembled WGS sequence"/>
</dbReference>
<dbReference type="RefSeq" id="WP_245968655.1">
    <property type="nucleotide sequence ID" value="NZ_QXDC01000005.1"/>
</dbReference>
<feature type="chain" id="PRO_5017229830" evidence="1">
    <location>
        <begin position="26"/>
        <end position="158"/>
    </location>
</feature>
<evidence type="ECO:0000313" key="3">
    <source>
        <dbReference type="Proteomes" id="UP000266568"/>
    </source>
</evidence>